<proteinExistence type="inferred from homology"/>
<evidence type="ECO:0000313" key="7">
    <source>
        <dbReference type="Proteomes" id="UP000730482"/>
    </source>
</evidence>
<comment type="caution">
    <text evidence="6">The sequence shown here is derived from an EMBL/GenBank/DDBJ whole genome shotgun (WGS) entry which is preliminary data.</text>
</comment>
<dbReference type="PANTHER" id="PTHR30346:SF0">
    <property type="entry name" value="HCA OPERON TRANSCRIPTIONAL ACTIVATOR HCAR"/>
    <property type="match status" value="1"/>
</dbReference>
<dbReference type="Gene3D" id="3.40.190.10">
    <property type="entry name" value="Periplasmic binding protein-like II"/>
    <property type="match status" value="2"/>
</dbReference>
<accession>A0ABS5KPX8</accession>
<evidence type="ECO:0000256" key="2">
    <source>
        <dbReference type="ARBA" id="ARBA00023015"/>
    </source>
</evidence>
<dbReference type="Proteomes" id="UP000730482">
    <property type="component" value="Unassembled WGS sequence"/>
</dbReference>
<keyword evidence="3" id="KW-0238">DNA-binding</keyword>
<name>A0ABS5KPX8_9ACTN</name>
<gene>
    <name evidence="6" type="ORF">KGQ19_14525</name>
</gene>
<dbReference type="PRINTS" id="PR00039">
    <property type="entry name" value="HTHLYSR"/>
</dbReference>
<evidence type="ECO:0000313" key="6">
    <source>
        <dbReference type="EMBL" id="MBS2548080.1"/>
    </source>
</evidence>
<feature type="domain" description="HTH lysR-type" evidence="5">
    <location>
        <begin position="3"/>
        <end position="60"/>
    </location>
</feature>
<dbReference type="Pfam" id="PF00126">
    <property type="entry name" value="HTH_1"/>
    <property type="match status" value="1"/>
</dbReference>
<evidence type="ECO:0000256" key="3">
    <source>
        <dbReference type="ARBA" id="ARBA00023125"/>
    </source>
</evidence>
<dbReference type="PROSITE" id="PS50931">
    <property type="entry name" value="HTH_LYSR"/>
    <property type="match status" value="1"/>
</dbReference>
<dbReference type="SUPFAM" id="SSF46785">
    <property type="entry name" value="Winged helix' DNA-binding domain"/>
    <property type="match status" value="1"/>
</dbReference>
<dbReference type="Pfam" id="PF03466">
    <property type="entry name" value="LysR_substrate"/>
    <property type="match status" value="1"/>
</dbReference>
<dbReference type="CDD" id="cd05466">
    <property type="entry name" value="PBP2_LTTR_substrate"/>
    <property type="match status" value="1"/>
</dbReference>
<dbReference type="RefSeq" id="WP_212009656.1">
    <property type="nucleotide sequence ID" value="NZ_JAAFYZ010000041.1"/>
</dbReference>
<dbReference type="InterPro" id="IPR005119">
    <property type="entry name" value="LysR_subst-bd"/>
</dbReference>
<dbReference type="PANTHER" id="PTHR30346">
    <property type="entry name" value="TRANSCRIPTIONAL DUAL REGULATOR HCAR-RELATED"/>
    <property type="match status" value="1"/>
</dbReference>
<keyword evidence="2" id="KW-0805">Transcription regulation</keyword>
<protein>
    <submittedName>
        <fullName evidence="6">LysR family transcriptional regulator</fullName>
    </submittedName>
</protein>
<keyword evidence="4" id="KW-0804">Transcription</keyword>
<dbReference type="InterPro" id="IPR036390">
    <property type="entry name" value="WH_DNA-bd_sf"/>
</dbReference>
<evidence type="ECO:0000256" key="4">
    <source>
        <dbReference type="ARBA" id="ARBA00023163"/>
    </source>
</evidence>
<keyword evidence="7" id="KW-1185">Reference proteome</keyword>
<dbReference type="InterPro" id="IPR036388">
    <property type="entry name" value="WH-like_DNA-bd_sf"/>
</dbReference>
<organism evidence="6 7">
    <name type="scientific">Catenulispora pinistramenti</name>
    <dbReference type="NCBI Taxonomy" id="2705254"/>
    <lineage>
        <taxon>Bacteria</taxon>
        <taxon>Bacillati</taxon>
        <taxon>Actinomycetota</taxon>
        <taxon>Actinomycetes</taxon>
        <taxon>Catenulisporales</taxon>
        <taxon>Catenulisporaceae</taxon>
        <taxon>Catenulispora</taxon>
    </lineage>
</organism>
<evidence type="ECO:0000256" key="1">
    <source>
        <dbReference type="ARBA" id="ARBA00009437"/>
    </source>
</evidence>
<dbReference type="InterPro" id="IPR000847">
    <property type="entry name" value="LysR_HTH_N"/>
</dbReference>
<evidence type="ECO:0000259" key="5">
    <source>
        <dbReference type="PROSITE" id="PS50931"/>
    </source>
</evidence>
<reference evidence="6 7" key="1">
    <citation type="submission" date="2020-02" db="EMBL/GenBank/DDBJ databases">
        <title>Acidophilic actinobacteria isolated from forest soil.</title>
        <authorList>
            <person name="Golinska P."/>
        </authorList>
    </citation>
    <scope>NUCLEOTIDE SEQUENCE [LARGE SCALE GENOMIC DNA]</scope>
    <source>
        <strain evidence="6 7">NL8</strain>
    </source>
</reference>
<dbReference type="Gene3D" id="1.10.10.10">
    <property type="entry name" value="Winged helix-like DNA-binding domain superfamily/Winged helix DNA-binding domain"/>
    <property type="match status" value="1"/>
</dbReference>
<sequence length="293" mass="31725">MDLDLRLVRYFTVVAEHGGLGKAAGALHVAQPALSRQMQRLEHQVGARLFERTPQGVSLTQAGQEFLPYAQTLLRTAERGLLAARTAPAGTIVIGHLGDLVITPAVRELRRLHPGALIRTRHLDWRELDALSEHRVDALVTRLPLPIPAPMVADRLRVTELYDEPRVAVLPVGHRLAAKDTIAVTDLVDEDLVACEHTPTIWGVSRNAAGPIVPPSAEDGYEDKLELVASGDAVAILPAGDRRIALRSEVVAVPVSGIEPCRVVAVTHADDDSVLADAFHRVLARTLRDPMGL</sequence>
<comment type="similarity">
    <text evidence="1">Belongs to the LysR transcriptional regulatory family.</text>
</comment>
<dbReference type="SUPFAM" id="SSF53850">
    <property type="entry name" value="Periplasmic binding protein-like II"/>
    <property type="match status" value="1"/>
</dbReference>
<dbReference type="EMBL" id="JAAFYZ010000041">
    <property type="protein sequence ID" value="MBS2548080.1"/>
    <property type="molecule type" value="Genomic_DNA"/>
</dbReference>